<comment type="caution">
    <text evidence="2">The sequence shown here is derived from an EMBL/GenBank/DDBJ whole genome shotgun (WGS) entry which is preliminary data.</text>
</comment>
<name>A0A444HF00_9FLAO</name>
<dbReference type="Proteomes" id="UP000287527">
    <property type="component" value="Unassembled WGS sequence"/>
</dbReference>
<proteinExistence type="predicted"/>
<organism evidence="2 3">
    <name type="scientific">Flavobacterium cerinum</name>
    <dbReference type="NCBI Taxonomy" id="2502784"/>
    <lineage>
        <taxon>Bacteria</taxon>
        <taxon>Pseudomonadati</taxon>
        <taxon>Bacteroidota</taxon>
        <taxon>Flavobacteriia</taxon>
        <taxon>Flavobacteriales</taxon>
        <taxon>Flavobacteriaceae</taxon>
        <taxon>Flavobacterium</taxon>
    </lineage>
</organism>
<reference evidence="2 3" key="1">
    <citation type="submission" date="2019-01" db="EMBL/GenBank/DDBJ databases">
        <title>Flavobacterium sp. nov.,isolated from freshwater.</title>
        <authorList>
            <person name="Zhang R."/>
            <person name="Du Z.-J."/>
        </authorList>
    </citation>
    <scope>NUCLEOTIDE SEQUENCE [LARGE SCALE GENOMIC DNA]</scope>
    <source>
        <strain evidence="2 3">1E403</strain>
    </source>
</reference>
<evidence type="ECO:0000313" key="3">
    <source>
        <dbReference type="Proteomes" id="UP000287527"/>
    </source>
</evidence>
<evidence type="ECO:0000256" key="1">
    <source>
        <dbReference type="SAM" id="Phobius"/>
    </source>
</evidence>
<gene>
    <name evidence="2" type="ORF">EPI11_01160</name>
</gene>
<keyword evidence="1" id="KW-0472">Membrane</keyword>
<keyword evidence="1" id="KW-1133">Transmembrane helix</keyword>
<accession>A0A444HF00</accession>
<feature type="transmembrane region" description="Helical" evidence="1">
    <location>
        <begin position="12"/>
        <end position="30"/>
    </location>
</feature>
<sequence>MIGKNLIFNRLEGMGLCIALIIAATPAIYFFPATDIPLDSKQKFEFGVNIAQLIAPLFTLIGFILVYVAFKEQIKANRLTQNQFIHSQVAGMFESLRNNISNFVIDRGGEEIKGYHIFRYILKEYIMNQKEIIYRENYVFSILSSIPEEVSDSDYAQFISLYDKRVYNEEERIIKGRELREYLIANRNDNYLYDNFGNEEYTTEETDMARSKYWKRIANIYFYFLDFESKIDVYERAYRVIYKEYEIFLDAYFNQVYAIFDLLYHSQPEEINTQRYIKNAFTNQEKVLLYNKLMTGTSTREFGQYLLELKVFNFVMTKELFLTGMNVIQCNKEIENIKLLIYKTDQQTN</sequence>
<dbReference type="AlphaFoldDB" id="A0A444HF00"/>
<dbReference type="EMBL" id="SBII01000001">
    <property type="protein sequence ID" value="RWX03567.1"/>
    <property type="molecule type" value="Genomic_DNA"/>
</dbReference>
<dbReference type="OrthoDB" id="6678638at2"/>
<evidence type="ECO:0000313" key="2">
    <source>
        <dbReference type="EMBL" id="RWX03567.1"/>
    </source>
</evidence>
<evidence type="ECO:0008006" key="4">
    <source>
        <dbReference type="Google" id="ProtNLM"/>
    </source>
</evidence>
<keyword evidence="1" id="KW-0812">Transmembrane</keyword>
<keyword evidence="3" id="KW-1185">Reference proteome</keyword>
<protein>
    <recommendedName>
        <fullName evidence="4">Phage abortive infection protein</fullName>
    </recommendedName>
</protein>
<feature type="transmembrane region" description="Helical" evidence="1">
    <location>
        <begin position="50"/>
        <end position="70"/>
    </location>
</feature>
<dbReference type="RefSeq" id="WP_128388123.1">
    <property type="nucleotide sequence ID" value="NZ_SBII01000001.1"/>
</dbReference>